<proteinExistence type="predicted"/>
<sequence length="78" mass="8885">MLIRTWQRLRCLSLGECSRMQKFRSAAGISLGRLSASVYAQPSHRRHHTTQRMLINASHSLISPSCYPAEQTQRSTEV</sequence>
<evidence type="ECO:0000313" key="1">
    <source>
        <dbReference type="EMBL" id="PBL03930.1"/>
    </source>
</evidence>
<dbReference type="Proteomes" id="UP000217790">
    <property type="component" value="Unassembled WGS sequence"/>
</dbReference>
<dbReference type="InParanoid" id="A0A2H3E918"/>
<dbReference type="EMBL" id="KZ293644">
    <property type="protein sequence ID" value="PBL03930.1"/>
    <property type="molecule type" value="Genomic_DNA"/>
</dbReference>
<accession>A0A2H3E918</accession>
<reference evidence="2" key="1">
    <citation type="journal article" date="2017" name="Nat. Ecol. Evol.">
        <title>Genome expansion and lineage-specific genetic innovations in the forest pathogenic fungi Armillaria.</title>
        <authorList>
            <person name="Sipos G."/>
            <person name="Prasanna A.N."/>
            <person name="Walter M.C."/>
            <person name="O'Connor E."/>
            <person name="Balint B."/>
            <person name="Krizsan K."/>
            <person name="Kiss B."/>
            <person name="Hess J."/>
            <person name="Varga T."/>
            <person name="Slot J."/>
            <person name="Riley R."/>
            <person name="Boka B."/>
            <person name="Rigling D."/>
            <person name="Barry K."/>
            <person name="Lee J."/>
            <person name="Mihaltcheva S."/>
            <person name="LaButti K."/>
            <person name="Lipzen A."/>
            <person name="Waldron R."/>
            <person name="Moloney N.M."/>
            <person name="Sperisen C."/>
            <person name="Kredics L."/>
            <person name="Vagvoelgyi C."/>
            <person name="Patrignani A."/>
            <person name="Fitzpatrick D."/>
            <person name="Nagy I."/>
            <person name="Doyle S."/>
            <person name="Anderson J.B."/>
            <person name="Grigoriev I.V."/>
            <person name="Gueldener U."/>
            <person name="Muensterkoetter M."/>
            <person name="Nagy L.G."/>
        </authorList>
    </citation>
    <scope>NUCLEOTIDE SEQUENCE [LARGE SCALE GENOMIC DNA]</scope>
    <source>
        <strain evidence="2">Ar21-2</strain>
    </source>
</reference>
<gene>
    <name evidence="1" type="ORF">ARMGADRAFT_37857</name>
</gene>
<evidence type="ECO:0000313" key="2">
    <source>
        <dbReference type="Proteomes" id="UP000217790"/>
    </source>
</evidence>
<organism evidence="1 2">
    <name type="scientific">Armillaria gallica</name>
    <name type="common">Bulbous honey fungus</name>
    <name type="synonym">Armillaria bulbosa</name>
    <dbReference type="NCBI Taxonomy" id="47427"/>
    <lineage>
        <taxon>Eukaryota</taxon>
        <taxon>Fungi</taxon>
        <taxon>Dikarya</taxon>
        <taxon>Basidiomycota</taxon>
        <taxon>Agaricomycotina</taxon>
        <taxon>Agaricomycetes</taxon>
        <taxon>Agaricomycetidae</taxon>
        <taxon>Agaricales</taxon>
        <taxon>Marasmiineae</taxon>
        <taxon>Physalacriaceae</taxon>
        <taxon>Armillaria</taxon>
    </lineage>
</organism>
<dbReference type="AlphaFoldDB" id="A0A2H3E918"/>
<name>A0A2H3E918_ARMGA</name>
<protein>
    <submittedName>
        <fullName evidence="1">Uncharacterized protein</fullName>
    </submittedName>
</protein>
<keyword evidence="2" id="KW-1185">Reference proteome</keyword>